<dbReference type="Proteomes" id="UP000234275">
    <property type="component" value="Unassembled WGS sequence"/>
</dbReference>
<sequence length="105" mass="11722">MIHDGSAISALLILGSQGDHRSKTLEGLRFQNRTEPTGDEHRQKWQPIRALSDPYVLCACRRPTMAWLPPRQVPGTSGVRRQQPINTGKGTLTSHFEFLGIVDFA</sequence>
<reference evidence="2 3" key="1">
    <citation type="submission" date="2016-12" db="EMBL/GenBank/DDBJ databases">
        <title>The genomes of Aspergillus section Nigri reveals drivers in fungal speciation.</title>
        <authorList>
            <consortium name="DOE Joint Genome Institute"/>
            <person name="Vesth T.C."/>
            <person name="Nybo J."/>
            <person name="Theobald S."/>
            <person name="Brandl J."/>
            <person name="Frisvad J.C."/>
            <person name="Nielsen K.F."/>
            <person name="Lyhne E.K."/>
            <person name="Kogle M.E."/>
            <person name="Kuo A."/>
            <person name="Riley R."/>
            <person name="Clum A."/>
            <person name="Nolan M."/>
            <person name="Lipzen A."/>
            <person name="Salamov A."/>
            <person name="Henrissat B."/>
            <person name="Wiebenga A."/>
            <person name="De Vries R.P."/>
            <person name="Grigoriev I.V."/>
            <person name="Mortensen U.H."/>
            <person name="Andersen M.R."/>
            <person name="Baker S.E."/>
        </authorList>
    </citation>
    <scope>NUCLEOTIDE SEQUENCE [LARGE SCALE GENOMIC DNA]</scope>
    <source>
        <strain evidence="2 3">IBT 23096</strain>
    </source>
</reference>
<evidence type="ECO:0000313" key="2">
    <source>
        <dbReference type="EMBL" id="PLB49245.1"/>
    </source>
</evidence>
<dbReference type="AlphaFoldDB" id="A0A2I2G8P1"/>
<dbReference type="GeneID" id="36560969"/>
<evidence type="ECO:0000313" key="3">
    <source>
        <dbReference type="Proteomes" id="UP000234275"/>
    </source>
</evidence>
<proteinExistence type="predicted"/>
<evidence type="ECO:0000256" key="1">
    <source>
        <dbReference type="SAM" id="MobiDB-lite"/>
    </source>
</evidence>
<name>A0A2I2G8P1_9EURO</name>
<dbReference type="RefSeq" id="XP_024704547.1">
    <property type="nucleotide sequence ID" value="XM_024853271.1"/>
</dbReference>
<organism evidence="2 3">
    <name type="scientific">Aspergillus steynii IBT 23096</name>
    <dbReference type="NCBI Taxonomy" id="1392250"/>
    <lineage>
        <taxon>Eukaryota</taxon>
        <taxon>Fungi</taxon>
        <taxon>Dikarya</taxon>
        <taxon>Ascomycota</taxon>
        <taxon>Pezizomycotina</taxon>
        <taxon>Eurotiomycetes</taxon>
        <taxon>Eurotiomycetidae</taxon>
        <taxon>Eurotiales</taxon>
        <taxon>Aspergillaceae</taxon>
        <taxon>Aspergillus</taxon>
        <taxon>Aspergillus subgen. Circumdati</taxon>
    </lineage>
</organism>
<keyword evidence="3" id="KW-1185">Reference proteome</keyword>
<comment type="caution">
    <text evidence="2">The sequence shown here is derived from an EMBL/GenBank/DDBJ whole genome shotgun (WGS) entry which is preliminary data.</text>
</comment>
<feature type="region of interest" description="Disordered" evidence="1">
    <location>
        <begin position="69"/>
        <end position="88"/>
    </location>
</feature>
<protein>
    <submittedName>
        <fullName evidence="2">Uncharacterized protein</fullName>
    </submittedName>
</protein>
<feature type="compositionally biased region" description="Polar residues" evidence="1">
    <location>
        <begin position="79"/>
        <end position="88"/>
    </location>
</feature>
<dbReference type="EMBL" id="MSFO01000004">
    <property type="protein sequence ID" value="PLB49245.1"/>
    <property type="molecule type" value="Genomic_DNA"/>
</dbReference>
<gene>
    <name evidence="2" type="ORF">P170DRAFT_475548</name>
</gene>
<accession>A0A2I2G8P1</accession>
<dbReference type="VEuPathDB" id="FungiDB:P170DRAFT_475548"/>